<comment type="caution">
    <text evidence="2">The sequence shown here is derived from an EMBL/GenBank/DDBJ whole genome shotgun (WGS) entry which is preliminary data.</text>
</comment>
<organism evidence="2 3">
    <name type="scientific">Dillenia turbinata</name>
    <dbReference type="NCBI Taxonomy" id="194707"/>
    <lineage>
        <taxon>Eukaryota</taxon>
        <taxon>Viridiplantae</taxon>
        <taxon>Streptophyta</taxon>
        <taxon>Embryophyta</taxon>
        <taxon>Tracheophyta</taxon>
        <taxon>Spermatophyta</taxon>
        <taxon>Magnoliopsida</taxon>
        <taxon>eudicotyledons</taxon>
        <taxon>Gunneridae</taxon>
        <taxon>Pentapetalae</taxon>
        <taxon>Dilleniales</taxon>
        <taxon>Dilleniaceae</taxon>
        <taxon>Dillenia</taxon>
    </lineage>
</organism>
<keyword evidence="3" id="KW-1185">Reference proteome</keyword>
<dbReference type="AlphaFoldDB" id="A0AAN8W4J2"/>
<dbReference type="PANTHER" id="PTHR33133">
    <property type="entry name" value="OS08G0107100 PROTEIN-RELATED"/>
    <property type="match status" value="1"/>
</dbReference>
<feature type="transmembrane region" description="Helical" evidence="1">
    <location>
        <begin position="254"/>
        <end position="278"/>
    </location>
</feature>
<feature type="transmembrane region" description="Helical" evidence="1">
    <location>
        <begin position="164"/>
        <end position="187"/>
    </location>
</feature>
<dbReference type="EMBL" id="JBAMMX010000004">
    <property type="protein sequence ID" value="KAK6941541.1"/>
    <property type="molecule type" value="Genomic_DNA"/>
</dbReference>
<sequence>MSTAQIIRESIRVLLLHPTRFHSISMLFFSPFTVSLFVSHLIVHHFPHVPFSTLKFIGHIVGQKGLILPKLLSKTIVHIAICLPSSVTFSLLGRSATAQAVSDSYTGISLDGRRLIMRSGSAWVKLLHTSFWESIVVLGLFGALVAILLTVPKILFSWGICSRMLGILAVICCLGIPFCLVFAHVMVVGNLAKVLTVLESDCSGLESLIKANNHLKGQRNTALIMALSTNVVLRLVECLFELRMLTGMSLWECSLLVSMYSSVLVFDTILTCVFYYTYKPRNL</sequence>
<dbReference type="PANTHER" id="PTHR33133:SF9">
    <property type="entry name" value="SOLUTE CARRIER FAMILY 40 PROTEIN"/>
    <property type="match status" value="1"/>
</dbReference>
<keyword evidence="1" id="KW-1133">Transmembrane helix</keyword>
<feature type="transmembrane region" description="Helical" evidence="1">
    <location>
        <begin position="21"/>
        <end position="43"/>
    </location>
</feature>
<evidence type="ECO:0000256" key="1">
    <source>
        <dbReference type="SAM" id="Phobius"/>
    </source>
</evidence>
<proteinExistence type="predicted"/>
<evidence type="ECO:0000313" key="2">
    <source>
        <dbReference type="EMBL" id="KAK6941541.1"/>
    </source>
</evidence>
<keyword evidence="1" id="KW-0812">Transmembrane</keyword>
<gene>
    <name evidence="2" type="ORF">RJ641_026918</name>
</gene>
<dbReference type="Proteomes" id="UP001370490">
    <property type="component" value="Unassembled WGS sequence"/>
</dbReference>
<feature type="transmembrane region" description="Helical" evidence="1">
    <location>
        <begin position="131"/>
        <end position="152"/>
    </location>
</feature>
<accession>A0AAN8W4J2</accession>
<keyword evidence="1" id="KW-0472">Membrane</keyword>
<protein>
    <submittedName>
        <fullName evidence="2">Uncharacterized protein</fullName>
    </submittedName>
</protein>
<reference evidence="2 3" key="1">
    <citation type="submission" date="2023-12" db="EMBL/GenBank/DDBJ databases">
        <title>A high-quality genome assembly for Dillenia turbinata (Dilleniales).</title>
        <authorList>
            <person name="Chanderbali A."/>
        </authorList>
    </citation>
    <scope>NUCLEOTIDE SEQUENCE [LARGE SCALE GENOMIC DNA]</scope>
    <source>
        <strain evidence="2">LSX21</strain>
        <tissue evidence="2">Leaf</tissue>
    </source>
</reference>
<name>A0AAN8W4J2_9MAGN</name>
<evidence type="ECO:0000313" key="3">
    <source>
        <dbReference type="Proteomes" id="UP001370490"/>
    </source>
</evidence>